<dbReference type="InterPro" id="IPR003594">
    <property type="entry name" value="HATPase_dom"/>
</dbReference>
<keyword evidence="11" id="KW-0472">Membrane</keyword>
<evidence type="ECO:0000313" key="14">
    <source>
        <dbReference type="EMBL" id="MUG73779.1"/>
    </source>
</evidence>
<reference evidence="14 15" key="1">
    <citation type="submission" date="2019-11" db="EMBL/GenBank/DDBJ databases">
        <title>Draft genome sequences of five Paenibacillus species of dairy origin.</title>
        <authorList>
            <person name="Olajide A.M."/>
            <person name="Chen S."/>
            <person name="Lapointe G."/>
        </authorList>
    </citation>
    <scope>NUCLEOTIDE SEQUENCE [LARGE SCALE GENOMIC DNA]</scope>
    <source>
        <strain evidence="14 15">2CS3</strain>
    </source>
</reference>
<evidence type="ECO:0000256" key="1">
    <source>
        <dbReference type="ARBA" id="ARBA00000085"/>
    </source>
</evidence>
<dbReference type="EC" id="2.7.13.3" evidence="2"/>
<dbReference type="InterPro" id="IPR036890">
    <property type="entry name" value="HATPase_C_sf"/>
</dbReference>
<evidence type="ECO:0000313" key="15">
    <source>
        <dbReference type="Proteomes" id="UP000450917"/>
    </source>
</evidence>
<gene>
    <name evidence="14" type="ORF">GNP93_24530</name>
</gene>
<evidence type="ECO:0000256" key="5">
    <source>
        <dbReference type="ARBA" id="ARBA00022741"/>
    </source>
</evidence>
<dbReference type="Proteomes" id="UP000450917">
    <property type="component" value="Unassembled WGS sequence"/>
</dbReference>
<dbReference type="Gene3D" id="3.30.565.10">
    <property type="entry name" value="Histidine kinase-like ATPase, C-terminal domain"/>
    <property type="match status" value="1"/>
</dbReference>
<keyword evidence="8" id="KW-0902">Two-component regulatory system</keyword>
<organism evidence="14 15">
    <name type="scientific">Paenibacillus validus</name>
    <dbReference type="NCBI Taxonomy" id="44253"/>
    <lineage>
        <taxon>Bacteria</taxon>
        <taxon>Bacillati</taxon>
        <taxon>Bacillota</taxon>
        <taxon>Bacilli</taxon>
        <taxon>Bacillales</taxon>
        <taxon>Paenibacillaceae</taxon>
        <taxon>Paenibacillus</taxon>
    </lineage>
</organism>
<dbReference type="PANTHER" id="PTHR43711:SF1">
    <property type="entry name" value="HISTIDINE KINASE 1"/>
    <property type="match status" value="1"/>
</dbReference>
<keyword evidence="15" id="KW-1185">Reference proteome</keyword>
<dbReference type="SUPFAM" id="SSF49785">
    <property type="entry name" value="Galactose-binding domain-like"/>
    <property type="match status" value="1"/>
</dbReference>
<feature type="chain" id="PRO_5031530570" description="histidine kinase" evidence="12">
    <location>
        <begin position="24"/>
        <end position="712"/>
    </location>
</feature>
<dbReference type="Pfam" id="PF00512">
    <property type="entry name" value="HisKA"/>
    <property type="match status" value="1"/>
</dbReference>
<evidence type="ECO:0000256" key="11">
    <source>
        <dbReference type="SAM" id="Phobius"/>
    </source>
</evidence>
<dbReference type="InterPro" id="IPR008979">
    <property type="entry name" value="Galactose-bd-like_sf"/>
</dbReference>
<feature type="domain" description="Histidine kinase" evidence="13">
    <location>
        <begin position="477"/>
        <end position="706"/>
    </location>
</feature>
<dbReference type="Gene3D" id="1.10.287.130">
    <property type="match status" value="1"/>
</dbReference>
<dbReference type="PROSITE" id="PS50109">
    <property type="entry name" value="HIS_KIN"/>
    <property type="match status" value="1"/>
</dbReference>
<dbReference type="Pfam" id="PF07695">
    <property type="entry name" value="7TMR-DISM_7TM"/>
    <property type="match status" value="1"/>
</dbReference>
<evidence type="ECO:0000256" key="9">
    <source>
        <dbReference type="SAM" id="Coils"/>
    </source>
</evidence>
<evidence type="ECO:0000256" key="3">
    <source>
        <dbReference type="ARBA" id="ARBA00022553"/>
    </source>
</evidence>
<dbReference type="InterPro" id="IPR050736">
    <property type="entry name" value="Sensor_HK_Regulatory"/>
</dbReference>
<evidence type="ECO:0000256" key="12">
    <source>
        <dbReference type="SAM" id="SignalP"/>
    </source>
</evidence>
<feature type="transmembrane region" description="Helical" evidence="11">
    <location>
        <begin position="316"/>
        <end position="336"/>
    </location>
</feature>
<dbReference type="SMART" id="SM00388">
    <property type="entry name" value="HisKA"/>
    <property type="match status" value="1"/>
</dbReference>
<feature type="transmembrane region" description="Helical" evidence="11">
    <location>
        <begin position="217"/>
        <end position="239"/>
    </location>
</feature>
<protein>
    <recommendedName>
        <fullName evidence="2">histidine kinase</fullName>
        <ecNumber evidence="2">2.7.13.3</ecNumber>
    </recommendedName>
</protein>
<dbReference type="InterPro" id="IPR036097">
    <property type="entry name" value="HisK_dim/P_sf"/>
</dbReference>
<evidence type="ECO:0000259" key="13">
    <source>
        <dbReference type="PROSITE" id="PS50109"/>
    </source>
</evidence>
<feature type="transmembrane region" description="Helical" evidence="11">
    <location>
        <begin position="342"/>
        <end position="362"/>
    </location>
</feature>
<keyword evidence="11" id="KW-1133">Transmembrane helix</keyword>
<dbReference type="SUPFAM" id="SSF47384">
    <property type="entry name" value="Homodimeric domain of signal transducing histidine kinase"/>
    <property type="match status" value="1"/>
</dbReference>
<proteinExistence type="predicted"/>
<dbReference type="Gene3D" id="2.60.120.260">
    <property type="entry name" value="Galactose-binding domain-like"/>
    <property type="match status" value="1"/>
</dbReference>
<feature type="transmembrane region" description="Helical" evidence="11">
    <location>
        <begin position="284"/>
        <end position="304"/>
    </location>
</feature>
<dbReference type="GO" id="GO:0000155">
    <property type="term" value="F:phosphorelay sensor kinase activity"/>
    <property type="evidence" value="ECO:0007669"/>
    <property type="project" value="InterPro"/>
</dbReference>
<keyword evidence="9" id="KW-0175">Coiled coil</keyword>
<dbReference type="GO" id="GO:0005524">
    <property type="term" value="F:ATP binding"/>
    <property type="evidence" value="ECO:0007669"/>
    <property type="project" value="UniProtKB-KW"/>
</dbReference>
<dbReference type="PANTHER" id="PTHR43711">
    <property type="entry name" value="TWO-COMPONENT HISTIDINE KINASE"/>
    <property type="match status" value="1"/>
</dbReference>
<feature type="transmembrane region" description="Helical" evidence="11">
    <location>
        <begin position="398"/>
        <end position="418"/>
    </location>
</feature>
<comment type="caution">
    <text evidence="14">The sequence shown here is derived from an EMBL/GenBank/DDBJ whole genome shotgun (WGS) entry which is preliminary data.</text>
</comment>
<dbReference type="InterPro" id="IPR011623">
    <property type="entry name" value="7TMR_DISM_rcpt_extracell_dom1"/>
</dbReference>
<evidence type="ECO:0000256" key="6">
    <source>
        <dbReference type="ARBA" id="ARBA00022777"/>
    </source>
</evidence>
<dbReference type="CDD" id="cd00082">
    <property type="entry name" value="HisKA"/>
    <property type="match status" value="1"/>
</dbReference>
<feature type="region of interest" description="Disordered" evidence="10">
    <location>
        <begin position="87"/>
        <end position="107"/>
    </location>
</feature>
<evidence type="ECO:0000256" key="10">
    <source>
        <dbReference type="SAM" id="MobiDB-lite"/>
    </source>
</evidence>
<dbReference type="SMART" id="SM00387">
    <property type="entry name" value="HATPase_c"/>
    <property type="match status" value="1"/>
</dbReference>
<keyword evidence="3" id="KW-0597">Phosphoprotein</keyword>
<name>A0A7X3CW49_9BACL</name>
<dbReference type="SUPFAM" id="SSF55874">
    <property type="entry name" value="ATPase domain of HSP90 chaperone/DNA topoisomerase II/histidine kinase"/>
    <property type="match status" value="1"/>
</dbReference>
<evidence type="ECO:0000256" key="2">
    <source>
        <dbReference type="ARBA" id="ARBA00012438"/>
    </source>
</evidence>
<feature type="transmembrane region" description="Helical" evidence="11">
    <location>
        <begin position="369"/>
        <end position="392"/>
    </location>
</feature>
<feature type="transmembrane region" description="Helical" evidence="11">
    <location>
        <begin position="246"/>
        <end position="264"/>
    </location>
</feature>
<evidence type="ECO:0000256" key="7">
    <source>
        <dbReference type="ARBA" id="ARBA00022840"/>
    </source>
</evidence>
<sequence>MRAIAFLFSFILTSLLFAVPAFAAEQASRDAAVTDAASWSFHDQDVYTLDGPWTFYWRQLLEPRDFADQAANRASAAAPSSATVTLPHIWGTSTGEGSGRGGRQAAPDRQGYATYRLLLQLNDTERDTVKALYVPAAASAYKLWINGELKAQSGEVGTQRETMKPKNYARVIYFQALGGSNEIVIQVSNFVQRKGGLWTSLYVGSPEAITYKREFNLVSQLVISIVLLTLGGYHLALFLLRKLDHLSLLISLVCVLLAIRSMLLGDTLLVRLFPDIPWELAVKAEYLAPYIGIPIFALFVNLLYPQDMLRRLTQWIVAVGFAFALVVLLFPARVFTYTMVSFQVYSVLVFTYLLVVFFRAAYRRREGALLNGLASIVMFLAVLNDILYYNAVLHSIDFAPYGVVVFIFVQTLIVALKFSNAYFKVEKVSGELLSLNATLEDRIKVRTQELERSYEKLKEANGHLKQAESSRQRLLANISHELGTPMTAVQGYLKAMLDGIIRTDERHYLQMIYDKVVLVSRLVQDLFDLSKLEAGKAKFHFTYVTVEDLFLEYFGRYRLDVENRGLRFELVLPESGESPSVPIVSIDPFRIQQVTGNMIYNALKFTPEGGSVSIRGELAANPGDPAKGELIVSIVDSGVGIEPSVLLHVFDRFVKGSGEQTRRAGEGSGLGLAIAKEIVNIHGGKVEADSKLNEGSTFRFTLPVEFLHMEVG</sequence>
<dbReference type="InterPro" id="IPR005467">
    <property type="entry name" value="His_kinase_dom"/>
</dbReference>
<evidence type="ECO:0000256" key="8">
    <source>
        <dbReference type="ARBA" id="ARBA00023012"/>
    </source>
</evidence>
<keyword evidence="6" id="KW-0418">Kinase</keyword>
<dbReference type="Pfam" id="PF02518">
    <property type="entry name" value="HATPase_c"/>
    <property type="match status" value="1"/>
</dbReference>
<keyword evidence="11" id="KW-0812">Transmembrane</keyword>
<keyword evidence="7" id="KW-0067">ATP-binding</keyword>
<dbReference type="RefSeq" id="WP_127609010.1">
    <property type="nucleotide sequence ID" value="NZ_JARTHJ010000213.1"/>
</dbReference>
<accession>A0A7X3CW49</accession>
<dbReference type="InterPro" id="IPR003661">
    <property type="entry name" value="HisK_dim/P_dom"/>
</dbReference>
<dbReference type="PRINTS" id="PR00344">
    <property type="entry name" value="BCTRLSENSOR"/>
</dbReference>
<keyword evidence="4" id="KW-0808">Transferase</keyword>
<keyword evidence="5" id="KW-0547">Nucleotide-binding</keyword>
<dbReference type="InterPro" id="IPR004358">
    <property type="entry name" value="Sig_transdc_His_kin-like_C"/>
</dbReference>
<dbReference type="AlphaFoldDB" id="A0A7X3CW49"/>
<dbReference type="EMBL" id="WNZX01000032">
    <property type="protein sequence ID" value="MUG73779.1"/>
    <property type="molecule type" value="Genomic_DNA"/>
</dbReference>
<feature type="coiled-coil region" evidence="9">
    <location>
        <begin position="440"/>
        <end position="477"/>
    </location>
</feature>
<feature type="signal peptide" evidence="12">
    <location>
        <begin position="1"/>
        <end position="23"/>
    </location>
</feature>
<comment type="catalytic activity">
    <reaction evidence="1">
        <text>ATP + protein L-histidine = ADP + protein N-phospho-L-histidine.</text>
        <dbReference type="EC" id="2.7.13.3"/>
    </reaction>
</comment>
<keyword evidence="12" id="KW-0732">Signal</keyword>
<evidence type="ECO:0000256" key="4">
    <source>
        <dbReference type="ARBA" id="ARBA00022679"/>
    </source>
</evidence>